<evidence type="ECO:0000313" key="1">
    <source>
        <dbReference type="EMBL" id="GAA4958590.1"/>
    </source>
</evidence>
<protein>
    <recommendedName>
        <fullName evidence="3">Pectate lyase superfamily protein domain-containing protein</fullName>
    </recommendedName>
</protein>
<comment type="caution">
    <text evidence="1">The sequence shown here is derived from an EMBL/GenBank/DDBJ whole genome shotgun (WGS) entry which is preliminary data.</text>
</comment>
<sequence length="114" mass="12698">MDFKFKVFIVVFFTLFINLLIEAQAIPEIITNKKVSGKNYLPDFSYAGYHNGEKKLPVIVGKIINAIDYGVIPNDGLDDSKALKKAIEEASKIKGNVTLQLPPGRLILSDILYL</sequence>
<dbReference type="InterPro" id="IPR012334">
    <property type="entry name" value="Pectin_lyas_fold"/>
</dbReference>
<dbReference type="EMBL" id="BAABJK010000002">
    <property type="protein sequence ID" value="GAA4958590.1"/>
    <property type="molecule type" value="Genomic_DNA"/>
</dbReference>
<organism evidence="1 2">
    <name type="scientific">Algibacter aquimarinus</name>
    <dbReference type="NCBI Taxonomy" id="1136748"/>
    <lineage>
        <taxon>Bacteria</taxon>
        <taxon>Pseudomonadati</taxon>
        <taxon>Bacteroidota</taxon>
        <taxon>Flavobacteriia</taxon>
        <taxon>Flavobacteriales</taxon>
        <taxon>Flavobacteriaceae</taxon>
        <taxon>Algibacter</taxon>
    </lineage>
</organism>
<gene>
    <name evidence="1" type="ORF">GCM10023315_02610</name>
</gene>
<dbReference type="Gene3D" id="2.160.20.10">
    <property type="entry name" value="Single-stranded right-handed beta-helix, Pectin lyase-like"/>
    <property type="match status" value="1"/>
</dbReference>
<name>A0ABP9H0U3_9FLAO</name>
<reference evidence="2" key="1">
    <citation type="journal article" date="2019" name="Int. J. Syst. Evol. Microbiol.">
        <title>The Global Catalogue of Microorganisms (GCM) 10K type strain sequencing project: providing services to taxonomists for standard genome sequencing and annotation.</title>
        <authorList>
            <consortium name="The Broad Institute Genomics Platform"/>
            <consortium name="The Broad Institute Genome Sequencing Center for Infectious Disease"/>
            <person name="Wu L."/>
            <person name="Ma J."/>
        </authorList>
    </citation>
    <scope>NUCLEOTIDE SEQUENCE [LARGE SCALE GENOMIC DNA]</scope>
    <source>
        <strain evidence="2">JCM 18287</strain>
    </source>
</reference>
<evidence type="ECO:0008006" key="3">
    <source>
        <dbReference type="Google" id="ProtNLM"/>
    </source>
</evidence>
<dbReference type="InterPro" id="IPR011050">
    <property type="entry name" value="Pectin_lyase_fold/virulence"/>
</dbReference>
<dbReference type="SUPFAM" id="SSF51126">
    <property type="entry name" value="Pectin lyase-like"/>
    <property type="match status" value="1"/>
</dbReference>
<dbReference type="Proteomes" id="UP001501692">
    <property type="component" value="Unassembled WGS sequence"/>
</dbReference>
<evidence type="ECO:0000313" key="2">
    <source>
        <dbReference type="Proteomes" id="UP001501692"/>
    </source>
</evidence>
<proteinExistence type="predicted"/>
<dbReference type="RefSeq" id="WP_345163621.1">
    <property type="nucleotide sequence ID" value="NZ_BAABJK010000002.1"/>
</dbReference>
<keyword evidence="2" id="KW-1185">Reference proteome</keyword>
<accession>A0ABP9H0U3</accession>